<keyword evidence="8" id="KW-0966">Cell projection</keyword>
<dbReference type="RefSeq" id="WP_161884974.1">
    <property type="nucleotide sequence ID" value="NZ_CP017146.1"/>
</dbReference>
<accession>A0A7L5AGV6</accession>
<dbReference type="Pfam" id="PF07195">
    <property type="entry name" value="FliD_C"/>
    <property type="match status" value="1"/>
</dbReference>
<dbReference type="InterPro" id="IPR003481">
    <property type="entry name" value="FliD_N"/>
</dbReference>
<feature type="domain" description="Flagellar hook-associated protein 2 N-terminal" evidence="6">
    <location>
        <begin position="10"/>
        <end position="105"/>
    </location>
</feature>
<dbReference type="GO" id="GO:0005576">
    <property type="term" value="C:extracellular region"/>
    <property type="evidence" value="ECO:0007669"/>
    <property type="project" value="UniProtKB-SubCell"/>
</dbReference>
<dbReference type="Proteomes" id="UP000464507">
    <property type="component" value="Chromosome"/>
</dbReference>
<comment type="similarity">
    <text evidence="1 5">Belongs to the FliD family.</text>
</comment>
<gene>
    <name evidence="8" type="ORF">BHD05_02190</name>
</gene>
<evidence type="ECO:0000256" key="2">
    <source>
        <dbReference type="ARBA" id="ARBA00011255"/>
    </source>
</evidence>
<reference evidence="8 9" key="1">
    <citation type="submission" date="2016-09" db="EMBL/GenBank/DDBJ databases">
        <title>Complete genome sequence of microbes from the polar regions.</title>
        <authorList>
            <person name="Liao L."/>
            <person name="Chen B."/>
        </authorList>
    </citation>
    <scope>NUCLEOTIDE SEQUENCE [LARGE SCALE GENOMIC DNA]</scope>
    <source>
        <strain evidence="8 9">ZS314</strain>
    </source>
</reference>
<dbReference type="Pfam" id="PF07196">
    <property type="entry name" value="Flagellin_IN"/>
    <property type="match status" value="1"/>
</dbReference>
<dbReference type="InterPro" id="IPR010810">
    <property type="entry name" value="Flagellin_hook_IN_motif"/>
</dbReference>
<dbReference type="EMBL" id="CP017146">
    <property type="protein sequence ID" value="QHO68614.1"/>
    <property type="molecule type" value="Genomic_DNA"/>
</dbReference>
<dbReference type="PANTHER" id="PTHR30288">
    <property type="entry name" value="FLAGELLAR CAP/ASSEMBLY PROTEIN FLID"/>
    <property type="match status" value="1"/>
</dbReference>
<dbReference type="AlphaFoldDB" id="A0A7L5AGV6"/>
<dbReference type="GO" id="GO:0009424">
    <property type="term" value="C:bacterial-type flagellum hook"/>
    <property type="evidence" value="ECO:0007669"/>
    <property type="project" value="UniProtKB-UniRule"/>
</dbReference>
<dbReference type="InterPro" id="IPR040026">
    <property type="entry name" value="FliD"/>
</dbReference>
<dbReference type="KEGG" id="mant:BHD05_02190"/>
<keyword evidence="8" id="KW-0282">Flagellum</keyword>
<feature type="domain" description="Flagellar hook-associated protein 2 C-terminal" evidence="7">
    <location>
        <begin position="206"/>
        <end position="432"/>
    </location>
</feature>
<evidence type="ECO:0000313" key="8">
    <source>
        <dbReference type="EMBL" id="QHO68614.1"/>
    </source>
</evidence>
<evidence type="ECO:0000256" key="1">
    <source>
        <dbReference type="ARBA" id="ARBA00009764"/>
    </source>
</evidence>
<keyword evidence="9" id="KW-1185">Reference proteome</keyword>
<comment type="function">
    <text evidence="5">Required for morphogenesis and for the elongation of the flagellar filament by facilitating polymerization of the flagellin monomers at the tip of growing filament. Forms a capping structure, which prevents flagellin subunits (transported through the central channel of the flagellum) from leaking out without polymerization at the distal end.</text>
</comment>
<dbReference type="PANTHER" id="PTHR30288:SF0">
    <property type="entry name" value="FLAGELLAR HOOK-ASSOCIATED PROTEIN 2"/>
    <property type="match status" value="1"/>
</dbReference>
<dbReference type="GO" id="GO:0071973">
    <property type="term" value="P:bacterial-type flagellum-dependent cell motility"/>
    <property type="evidence" value="ECO:0007669"/>
    <property type="project" value="TreeGrafter"/>
</dbReference>
<keyword evidence="5" id="KW-0964">Secreted</keyword>
<evidence type="ECO:0000256" key="4">
    <source>
        <dbReference type="ARBA" id="ARBA00023143"/>
    </source>
</evidence>
<comment type="subunit">
    <text evidence="2 5">Homopentamer.</text>
</comment>
<organism evidence="8 9">
    <name type="scientific">Marisediminicola antarctica</name>
    <dbReference type="NCBI Taxonomy" id="674079"/>
    <lineage>
        <taxon>Bacteria</taxon>
        <taxon>Bacillati</taxon>
        <taxon>Actinomycetota</taxon>
        <taxon>Actinomycetes</taxon>
        <taxon>Micrococcales</taxon>
        <taxon>Microbacteriaceae</taxon>
        <taxon>Marisediminicola</taxon>
    </lineage>
</organism>
<keyword evidence="4 5" id="KW-0975">Bacterial flagellum</keyword>
<dbReference type="Pfam" id="PF02465">
    <property type="entry name" value="FliD_N"/>
    <property type="match status" value="1"/>
</dbReference>
<keyword evidence="3" id="KW-0175">Coiled coil</keyword>
<evidence type="ECO:0000313" key="9">
    <source>
        <dbReference type="Proteomes" id="UP000464507"/>
    </source>
</evidence>
<proteinExistence type="inferred from homology"/>
<dbReference type="GO" id="GO:0007155">
    <property type="term" value="P:cell adhesion"/>
    <property type="evidence" value="ECO:0007669"/>
    <property type="project" value="InterPro"/>
</dbReference>
<protein>
    <recommendedName>
        <fullName evidence="5">Flagellar hook-associated protein 2</fullName>
        <shortName evidence="5">HAP2</shortName>
    </recommendedName>
    <alternativeName>
        <fullName evidence="5">Flagellar cap protein</fullName>
    </alternativeName>
</protein>
<dbReference type="GO" id="GO:0009421">
    <property type="term" value="C:bacterial-type flagellum filament cap"/>
    <property type="evidence" value="ECO:0007669"/>
    <property type="project" value="InterPro"/>
</dbReference>
<keyword evidence="8" id="KW-0969">Cilium</keyword>
<evidence type="ECO:0000256" key="3">
    <source>
        <dbReference type="ARBA" id="ARBA00023054"/>
    </source>
</evidence>
<evidence type="ECO:0000259" key="6">
    <source>
        <dbReference type="Pfam" id="PF02465"/>
    </source>
</evidence>
<sequence length="451" mass="45561">MSLAIDGLVSGLDTTALINSLMQLEAVPQTLLKSKVTASQAYISALQGLNTKVAAVGELAVTTAKPQALDLYSTTSSSDKVTATATTGAQAGEIDLVVGQLAQAQKSVTAAMSVWADDPPVLTIVGSDGTETQVTAASTSLDAVVTAINAAGAGVTATKVSVGGGEFRLQLSSTETGAAGAFSVHRDTAAGADIFAEVGAATVRTAANAEVTLWAGSAASQTISSPTNTFASLMPGVSITVAAASVTPVTIGIARDDARIGDVAARLVTGLNDIFALISSKSAVTTGTSSTGATTVSGGAFAGDSTVRDVNRRIMAAASQPIDGRSPSEFGIVITKSGTLEFNAEKFAAALAKDPAATQAALQRIASRVGDAAGVISDKYDGLLTGRITGQQSSLRDLSDRISDWDIRLTTRRSTLERTYSALEVQLSSLNAQSSYLASQLASLSGSSNSQ</sequence>
<evidence type="ECO:0000259" key="7">
    <source>
        <dbReference type="Pfam" id="PF07195"/>
    </source>
</evidence>
<evidence type="ECO:0000256" key="5">
    <source>
        <dbReference type="RuleBase" id="RU362066"/>
    </source>
</evidence>
<dbReference type="InterPro" id="IPR010809">
    <property type="entry name" value="FliD_C"/>
</dbReference>
<dbReference type="OrthoDB" id="5241527at2"/>
<name>A0A7L5AGV6_9MICO</name>
<comment type="subcellular location">
    <subcellularLocation>
        <location evidence="5">Secreted</location>
    </subcellularLocation>
    <subcellularLocation>
        <location evidence="5">Bacterial flagellum</location>
    </subcellularLocation>
</comment>